<evidence type="ECO:0000313" key="1">
    <source>
        <dbReference type="EMBL" id="QGM46057.1"/>
    </source>
</evidence>
<gene>
    <name evidence="1" type="ORF">H2LOC_010315</name>
</gene>
<proteinExistence type="predicted"/>
<dbReference type="OrthoDB" id="9801450at2"/>
<evidence type="ECO:0000313" key="2">
    <source>
        <dbReference type="Proteomes" id="UP000309061"/>
    </source>
</evidence>
<protein>
    <recommendedName>
        <fullName evidence="3">Transposase</fullName>
    </recommendedName>
</protein>
<keyword evidence="2" id="KW-1185">Reference proteome</keyword>
<evidence type="ECO:0008006" key="3">
    <source>
        <dbReference type="Google" id="ProtNLM"/>
    </source>
</evidence>
<dbReference type="EMBL" id="CP046052">
    <property type="protein sequence ID" value="QGM46057.1"/>
    <property type="molecule type" value="Genomic_DNA"/>
</dbReference>
<sequence>MTADSSRARSSKLLRVTTPIFNPTPRKIPRMLSSTSRSFPSSRFRANAGADPFGGALFAGEDRLVGWHGPCVFAKRLEQDRFHWPKLVTGMVPLSAPRLMALVEGMDWTRVRAAPQTRRTSVG</sequence>
<name>A0A6B8KEE4_9HYPH</name>
<dbReference type="Proteomes" id="UP000309061">
    <property type="component" value="Chromosome"/>
</dbReference>
<accession>A0A6B8KEE4</accession>
<dbReference type="InterPro" id="IPR008878">
    <property type="entry name" value="Transposase_IS66_Orf2"/>
</dbReference>
<dbReference type="AlphaFoldDB" id="A0A6B8KEE4"/>
<reference evidence="1 2" key="1">
    <citation type="submission" date="2019-11" db="EMBL/GenBank/DDBJ databases">
        <title>The genome sequence of Methylocystis heyeri.</title>
        <authorList>
            <person name="Oshkin I.Y."/>
            <person name="Miroshnikov K."/>
            <person name="Dedysh S.N."/>
        </authorList>
    </citation>
    <scope>NUCLEOTIDE SEQUENCE [LARGE SCALE GENOMIC DNA]</scope>
    <source>
        <strain evidence="1 2">H2</strain>
    </source>
</reference>
<dbReference type="Pfam" id="PF05717">
    <property type="entry name" value="TnpB_IS66"/>
    <property type="match status" value="1"/>
</dbReference>
<dbReference type="KEGG" id="mhey:H2LOC_010315"/>
<organism evidence="1 2">
    <name type="scientific">Methylocystis heyeri</name>
    <dbReference type="NCBI Taxonomy" id="391905"/>
    <lineage>
        <taxon>Bacteria</taxon>
        <taxon>Pseudomonadati</taxon>
        <taxon>Pseudomonadota</taxon>
        <taxon>Alphaproteobacteria</taxon>
        <taxon>Hyphomicrobiales</taxon>
        <taxon>Methylocystaceae</taxon>
        <taxon>Methylocystis</taxon>
    </lineage>
</organism>